<dbReference type="RefSeq" id="WP_103919501.1">
    <property type="nucleotide sequence ID" value="NZ_FMSV02000365.1"/>
</dbReference>
<reference evidence="1 2" key="1">
    <citation type="submission" date="2016-10" db="EMBL/GenBank/DDBJ databases">
        <authorList>
            <person name="de Groot N.N."/>
        </authorList>
    </citation>
    <scope>NUCLEOTIDE SEQUENCE [LARGE SCALE GENOMIC DNA]</scope>
    <source>
        <strain evidence="1">MBHS1</strain>
    </source>
</reference>
<dbReference type="SUPFAM" id="SSF52540">
    <property type="entry name" value="P-loop containing nucleoside triphosphate hydrolases"/>
    <property type="match status" value="1"/>
</dbReference>
<gene>
    <name evidence="1" type="primary">mglA_1</name>
    <name evidence="1" type="ORF">MBHS_01455</name>
</gene>
<sequence length="509" mass="58116">MAIIDTDNNRVVIRIIYEGASKAGKTRSLYALQKKLKTPGGVFDPQQRKDDGEDYIATQSFEWLSYIGGLFENSKIEAQIISLPGELCCRAQREALLKTADAIIFVLDSRLENLPLNLEHLRRLQSWRDSRDIAPGLIIQNNFEDSAECLSNQQLQQLLNISDRLEKVMSSAASTGQGIREIFVATVRLALNHLTTCREQGQNLFAKVPINNGEKLQHWWQNADLAEATQDGFTALLSAQVDNNDSSLPTIADTASPTLYPLRLERHLPTTPTPDVPVTWRNPPLATRQALQQLNACNLTLVEYAENLWRATDSAQQWYCWSHNEWLHDTLDNALLNLQNHTRLRLLHQDYLPTAHYYTISHQASYRWRLWQIVKTCKTLGQEQKKMHQGLSAEAFIEKLLQQANTLYATFQNLSSVMHLSDLHWDNFQKNPQGHYEYLGPIHEQSETEIMDKTIILDHIQHICGQAVIAAMDDDLDLCAALEHLEKWEIECDAQQCTEMAVRLADLLR</sequence>
<dbReference type="AlphaFoldDB" id="A0A1H6F623"/>
<accession>A0A1H6F623</accession>
<evidence type="ECO:0000313" key="2">
    <source>
        <dbReference type="Proteomes" id="UP000236724"/>
    </source>
</evidence>
<dbReference type="OrthoDB" id="9779858at2"/>
<proteinExistence type="predicted"/>
<protein>
    <submittedName>
        <fullName evidence="1">Mutual gliding-motility protein MglA</fullName>
    </submittedName>
</protein>
<evidence type="ECO:0000313" key="1">
    <source>
        <dbReference type="EMBL" id="SEH05600.1"/>
    </source>
</evidence>
<organism evidence="1 2">
    <name type="scientific">Candidatus Venteria ishoeyi</name>
    <dbReference type="NCBI Taxonomy" id="1899563"/>
    <lineage>
        <taxon>Bacteria</taxon>
        <taxon>Pseudomonadati</taxon>
        <taxon>Pseudomonadota</taxon>
        <taxon>Gammaproteobacteria</taxon>
        <taxon>Thiotrichales</taxon>
        <taxon>Thiotrichaceae</taxon>
        <taxon>Venteria</taxon>
    </lineage>
</organism>
<dbReference type="Proteomes" id="UP000236724">
    <property type="component" value="Unassembled WGS sequence"/>
</dbReference>
<dbReference type="Gene3D" id="3.40.50.300">
    <property type="entry name" value="P-loop containing nucleotide triphosphate hydrolases"/>
    <property type="match status" value="1"/>
</dbReference>
<dbReference type="EMBL" id="FMSV02000365">
    <property type="protein sequence ID" value="SEH05600.1"/>
    <property type="molecule type" value="Genomic_DNA"/>
</dbReference>
<dbReference type="InterPro" id="IPR027417">
    <property type="entry name" value="P-loop_NTPase"/>
</dbReference>
<name>A0A1H6F623_9GAMM</name>
<keyword evidence="2" id="KW-1185">Reference proteome</keyword>